<evidence type="ECO:0000313" key="3">
    <source>
        <dbReference type="EMBL" id="KAK3910849.1"/>
    </source>
</evidence>
<dbReference type="GO" id="GO:0003676">
    <property type="term" value="F:nucleic acid binding"/>
    <property type="evidence" value="ECO:0007669"/>
    <property type="project" value="InterPro"/>
</dbReference>
<dbReference type="FunFam" id="3.30.420.10:FF:000032">
    <property type="entry name" value="Retrovirus-related Pol polyprotein from transposon 297-like Protein"/>
    <property type="match status" value="1"/>
</dbReference>
<dbReference type="EC" id="2.7.7.49" evidence="1"/>
<feature type="domain" description="Integrase catalytic" evidence="2">
    <location>
        <begin position="420"/>
        <end position="579"/>
    </location>
</feature>
<dbReference type="Gene3D" id="3.30.420.10">
    <property type="entry name" value="Ribonuclease H-like superfamily/Ribonuclease H"/>
    <property type="match status" value="1"/>
</dbReference>
<dbReference type="SUPFAM" id="SSF53098">
    <property type="entry name" value="Ribonuclease H-like"/>
    <property type="match status" value="1"/>
</dbReference>
<accession>A0AAE1L9L2</accession>
<dbReference type="PANTHER" id="PTHR37984">
    <property type="entry name" value="PROTEIN CBG26694"/>
    <property type="match status" value="1"/>
</dbReference>
<dbReference type="InterPro" id="IPR029063">
    <property type="entry name" value="SAM-dependent_MTases_sf"/>
</dbReference>
<dbReference type="InterPro" id="IPR001584">
    <property type="entry name" value="Integrase_cat-core"/>
</dbReference>
<keyword evidence="4" id="KW-1185">Reference proteome</keyword>
<dbReference type="InterPro" id="IPR036397">
    <property type="entry name" value="RNaseH_sf"/>
</dbReference>
<gene>
    <name evidence="3" type="ORF">KUF71_020554</name>
</gene>
<dbReference type="Pfam" id="PF17921">
    <property type="entry name" value="Integrase_H2C2"/>
    <property type="match status" value="1"/>
</dbReference>
<evidence type="ECO:0000259" key="2">
    <source>
        <dbReference type="PROSITE" id="PS50994"/>
    </source>
</evidence>
<dbReference type="InterPro" id="IPR041588">
    <property type="entry name" value="Integrase_H2C2"/>
</dbReference>
<dbReference type="PANTHER" id="PTHR37984:SF15">
    <property type="entry name" value="INTEGRASE CATALYTIC DOMAIN-CONTAINING PROTEIN"/>
    <property type="match status" value="1"/>
</dbReference>
<dbReference type="Pfam" id="PF00665">
    <property type="entry name" value="rve"/>
    <property type="match status" value="1"/>
</dbReference>
<dbReference type="SUPFAM" id="SSF53335">
    <property type="entry name" value="S-adenosyl-L-methionine-dependent methyltransferases"/>
    <property type="match status" value="1"/>
</dbReference>
<dbReference type="Gene3D" id="1.10.340.70">
    <property type="match status" value="1"/>
</dbReference>
<feature type="non-terminal residue" evidence="3">
    <location>
        <position position="1"/>
    </location>
</feature>
<protein>
    <recommendedName>
        <fullName evidence="1">RNA-directed DNA polymerase</fullName>
        <ecNumber evidence="1">2.7.7.49</ecNumber>
    </recommendedName>
</protein>
<proteinExistence type="predicted"/>
<reference evidence="3" key="1">
    <citation type="submission" date="2021-07" db="EMBL/GenBank/DDBJ databases">
        <authorList>
            <person name="Catto M.A."/>
            <person name="Jacobson A."/>
            <person name="Kennedy G."/>
            <person name="Labadie P."/>
            <person name="Hunt B.G."/>
            <person name="Srinivasan R."/>
        </authorList>
    </citation>
    <scope>NUCLEOTIDE SEQUENCE</scope>
    <source>
        <strain evidence="3">PL_HMW_Pooled</strain>
        <tissue evidence="3">Head</tissue>
    </source>
</reference>
<dbReference type="AlphaFoldDB" id="A0AAE1L9L2"/>
<dbReference type="EMBL" id="JAHWGI010000198">
    <property type="protein sequence ID" value="KAK3910849.1"/>
    <property type="molecule type" value="Genomic_DNA"/>
</dbReference>
<dbReference type="PROSITE" id="PS50994">
    <property type="entry name" value="INTEGRASE"/>
    <property type="match status" value="1"/>
</dbReference>
<organism evidence="3 4">
    <name type="scientific">Frankliniella fusca</name>
    <dbReference type="NCBI Taxonomy" id="407009"/>
    <lineage>
        <taxon>Eukaryota</taxon>
        <taxon>Metazoa</taxon>
        <taxon>Ecdysozoa</taxon>
        <taxon>Arthropoda</taxon>
        <taxon>Hexapoda</taxon>
        <taxon>Insecta</taxon>
        <taxon>Pterygota</taxon>
        <taxon>Neoptera</taxon>
        <taxon>Paraneoptera</taxon>
        <taxon>Thysanoptera</taxon>
        <taxon>Terebrantia</taxon>
        <taxon>Thripoidea</taxon>
        <taxon>Thripidae</taxon>
        <taxon>Frankliniella</taxon>
    </lineage>
</organism>
<name>A0AAE1L9L2_9NEOP</name>
<dbReference type="GO" id="GO:0015074">
    <property type="term" value="P:DNA integration"/>
    <property type="evidence" value="ECO:0007669"/>
    <property type="project" value="InterPro"/>
</dbReference>
<evidence type="ECO:0000313" key="4">
    <source>
        <dbReference type="Proteomes" id="UP001219518"/>
    </source>
</evidence>
<dbReference type="Gene3D" id="3.40.50.150">
    <property type="entry name" value="Vaccinia Virus protein VP39"/>
    <property type="match status" value="1"/>
</dbReference>
<reference evidence="3" key="2">
    <citation type="journal article" date="2023" name="BMC Genomics">
        <title>Pest status, molecular evolution, and epigenetic factors derived from the genome assembly of Frankliniella fusca, a thysanopteran phytovirus vector.</title>
        <authorList>
            <person name="Catto M.A."/>
            <person name="Labadie P.E."/>
            <person name="Jacobson A.L."/>
            <person name="Kennedy G.G."/>
            <person name="Srinivasan R."/>
            <person name="Hunt B.G."/>
        </authorList>
    </citation>
    <scope>NUCLEOTIDE SEQUENCE</scope>
    <source>
        <strain evidence="3">PL_HMW_Pooled</strain>
    </source>
</reference>
<dbReference type="InterPro" id="IPR050951">
    <property type="entry name" value="Retrovirus_Pol_polyprotein"/>
</dbReference>
<sequence>MTDPPLQPSGLRARVAIMSCNDSSDLLGPRLVRLSLGGSSINFHVFEADTHDDCLLGADFVAAHVRTFDVAKDELILRDGRRIRMTRSSVPVPRQPVSVRVVSAERVVVPAGAEISVAVSVVGCDVVGRGVGVASASSRSHGPEDERRVVTQPTAQAFPPHLVGLAVGEDSVRRRERVPPQRSNSSDAQLLLAGICTVSGIDCTAHRVQLPPGLEVMSSLMAGDNAEVVVTVRNTGTHPRALHRGRCVLRLHMGASASASTMSAAPTTGCTVGLPPPLEELLNNCTANLTAAEAMQRGERPSSESMAHRGERSKALWLQWNSLEIKNGAVYRRFEDSWGRHTILQLVVPHAHVPSVLRQFHDAPGFGGHLGINKTLKKIRFKYYWPGMYQDTKLWCLSCERCRRKKGPGTYDRAPMRVHTVGVPWERVAVDIAGPFPTTSSGQRYLLVAVDYFTRWPEAIPIPSLHAEVVAKALVTNIFSRFGSPCELHSDQGRSFESAVFKSVLNVMGIRKTRTTPMRPQSDGAAERLVKSVVTQLSMFVNTNANDWDLQVPLVMLSLRVSPHVTNGVSPAMMLFGRELNVPPSLARGLPPEAPDISSRLQYPVWLRDRLHGLHHHVRDRALAASLRHKERYDIRAKRPTFAVGDLVWMFRPVRRLGQCSKLQCWWTGPFKITHLLNDVTARVVLVSNPRKRPCVVHVDKLSKVDPKALAVLKHHYYDKIISIGCVKSISESTLDTYAPIHLLLGGSPCEDLSLCNPKRRGLHGTGSSNSTGSLFFEYHRILLHLVNAAKRNGHKFYWLYENTFSME</sequence>
<dbReference type="InterPro" id="IPR012337">
    <property type="entry name" value="RNaseH-like_sf"/>
</dbReference>
<dbReference type="GO" id="GO:0003964">
    <property type="term" value="F:RNA-directed DNA polymerase activity"/>
    <property type="evidence" value="ECO:0007669"/>
    <property type="project" value="UniProtKB-EC"/>
</dbReference>
<dbReference type="Proteomes" id="UP001219518">
    <property type="component" value="Unassembled WGS sequence"/>
</dbReference>
<evidence type="ECO:0000256" key="1">
    <source>
        <dbReference type="ARBA" id="ARBA00012493"/>
    </source>
</evidence>
<comment type="caution">
    <text evidence="3">The sequence shown here is derived from an EMBL/GenBank/DDBJ whole genome shotgun (WGS) entry which is preliminary data.</text>
</comment>
<dbReference type="FunFam" id="1.10.340.70:FF:000001">
    <property type="entry name" value="Retrovirus-related Pol polyprotein from transposon gypsy-like Protein"/>
    <property type="match status" value="1"/>
</dbReference>